<dbReference type="Proteomes" id="UP000807159">
    <property type="component" value="Chromosome 1"/>
</dbReference>
<comment type="caution">
    <text evidence="1">The sequence shown here is derived from an EMBL/GenBank/DDBJ whole genome shotgun (WGS) entry which is preliminary data.</text>
</comment>
<protein>
    <submittedName>
        <fullName evidence="1">Uncharacterized protein</fullName>
    </submittedName>
</protein>
<reference evidence="1" key="1">
    <citation type="journal article" date="2021" name="J. Hered.">
        <title>Genome Assembly of Salicaceae Populus deltoides (Eastern Cottonwood) I-69 Based on Nanopore Sequencing and Hi-C Technologies.</title>
        <authorList>
            <person name="Bai S."/>
            <person name="Wu H."/>
            <person name="Zhang J."/>
            <person name="Pan Z."/>
            <person name="Zhao W."/>
            <person name="Li Z."/>
            <person name="Tong C."/>
        </authorList>
    </citation>
    <scope>NUCLEOTIDE SEQUENCE</scope>
    <source>
        <tissue evidence="1">Leaf</tissue>
    </source>
</reference>
<proteinExistence type="predicted"/>
<dbReference type="AlphaFoldDB" id="A0A8T2ZUW1"/>
<keyword evidence="2" id="KW-1185">Reference proteome</keyword>
<sequence>MSFALPHQGLTSRDDVPRESIVESSRRVLNPSSKVFSCNFSSLSGCEGFRALPLQHFWWKQSRAPLKSPLPLFLSRWRRLSEMKRDKEENTQRIPLRQEAREVSSANLGVEEV</sequence>
<accession>A0A8T2ZUW1</accession>
<dbReference type="EMBL" id="JACEGQ020000001">
    <property type="protein sequence ID" value="KAH8521079.1"/>
    <property type="molecule type" value="Genomic_DNA"/>
</dbReference>
<evidence type="ECO:0000313" key="2">
    <source>
        <dbReference type="Proteomes" id="UP000807159"/>
    </source>
</evidence>
<organism evidence="1 2">
    <name type="scientific">Populus deltoides</name>
    <name type="common">Eastern poplar</name>
    <name type="synonym">Eastern cottonwood</name>
    <dbReference type="NCBI Taxonomy" id="3696"/>
    <lineage>
        <taxon>Eukaryota</taxon>
        <taxon>Viridiplantae</taxon>
        <taxon>Streptophyta</taxon>
        <taxon>Embryophyta</taxon>
        <taxon>Tracheophyta</taxon>
        <taxon>Spermatophyta</taxon>
        <taxon>Magnoliopsida</taxon>
        <taxon>eudicotyledons</taxon>
        <taxon>Gunneridae</taxon>
        <taxon>Pentapetalae</taxon>
        <taxon>rosids</taxon>
        <taxon>fabids</taxon>
        <taxon>Malpighiales</taxon>
        <taxon>Salicaceae</taxon>
        <taxon>Saliceae</taxon>
        <taxon>Populus</taxon>
    </lineage>
</organism>
<evidence type="ECO:0000313" key="1">
    <source>
        <dbReference type="EMBL" id="KAH8521079.1"/>
    </source>
</evidence>
<name>A0A8T2ZUW1_POPDE</name>
<gene>
    <name evidence="1" type="ORF">H0E87_002219</name>
</gene>